<accession>A0A1G1WIZ3</accession>
<reference evidence="3 4" key="1">
    <citation type="journal article" date="2016" name="Nat. Commun.">
        <title>Thousands of microbial genomes shed light on interconnected biogeochemical processes in an aquifer system.</title>
        <authorList>
            <person name="Anantharaman K."/>
            <person name="Brown C.T."/>
            <person name="Hug L.A."/>
            <person name="Sharon I."/>
            <person name="Castelle C.J."/>
            <person name="Probst A.J."/>
            <person name="Thomas B.C."/>
            <person name="Singh A."/>
            <person name="Wilkins M.J."/>
            <person name="Karaoz U."/>
            <person name="Brodie E.L."/>
            <person name="Williams K.H."/>
            <person name="Hubbard S.S."/>
            <person name="Banfield J.F."/>
        </authorList>
    </citation>
    <scope>NUCLEOTIDE SEQUENCE [LARGE SCALE GENOMIC DNA]</scope>
</reference>
<proteinExistence type="predicted"/>
<feature type="transmembrane region" description="Helical" evidence="1">
    <location>
        <begin position="294"/>
        <end position="317"/>
    </location>
</feature>
<gene>
    <name evidence="3" type="ORF">A2Z42_04990</name>
</gene>
<evidence type="ECO:0000313" key="4">
    <source>
        <dbReference type="Proteomes" id="UP000176645"/>
    </source>
</evidence>
<sequence length="346" mass="37375">MTASLPYKKISLLALTLLLGLAAFAATTLAQEDTNQSSVGAIGIQVSSPVYNFGIDPGGSAQEIVKVRNVGSQTQTFYPEVFDFKSLNETGTPQFILAKESENYTYSLASWIKISTEGITLKPNQSAALNFIINVPKSAEPGGRYAGILFGTSPPQTSGTQIAISNKVGALLLVRVSGDAKELATLKEFSASKNFYEYPPVDFVVRVENKGNVHVAPKGNIEIKDIFGRKVAVLPVNEKNGNVLPESIRRFDKDTDALTWKPGGFTIGRFSANLLLTYGNSGKQLSSSLSLWIIPWKILIVLLLAIIILILLIIFGIKRYNRWVVSKAEKGQPQPSNSSSSPPPAG</sequence>
<evidence type="ECO:0000313" key="3">
    <source>
        <dbReference type="EMBL" id="OGY27708.1"/>
    </source>
</evidence>
<evidence type="ECO:0008006" key="5">
    <source>
        <dbReference type="Google" id="ProtNLM"/>
    </source>
</evidence>
<feature type="signal peptide" evidence="2">
    <location>
        <begin position="1"/>
        <end position="25"/>
    </location>
</feature>
<dbReference type="EMBL" id="MHCU01000025">
    <property type="protein sequence ID" value="OGY27708.1"/>
    <property type="molecule type" value="Genomic_DNA"/>
</dbReference>
<dbReference type="AlphaFoldDB" id="A0A1G1WIZ3"/>
<comment type="caution">
    <text evidence="3">The sequence shown here is derived from an EMBL/GenBank/DDBJ whole genome shotgun (WGS) entry which is preliminary data.</text>
</comment>
<keyword evidence="1" id="KW-1133">Transmembrane helix</keyword>
<keyword evidence="1" id="KW-0472">Membrane</keyword>
<organism evidence="3 4">
    <name type="scientific">Candidatus Woykebacteria bacterium RBG_19FT_COMBO_43_10</name>
    <dbReference type="NCBI Taxonomy" id="1802598"/>
    <lineage>
        <taxon>Bacteria</taxon>
        <taxon>Candidatus Woykeibacteriota</taxon>
    </lineage>
</organism>
<keyword evidence="1" id="KW-0812">Transmembrane</keyword>
<protein>
    <recommendedName>
        <fullName evidence="5">DUF916 domain-containing protein</fullName>
    </recommendedName>
</protein>
<name>A0A1G1WIZ3_9BACT</name>
<dbReference type="Proteomes" id="UP000176645">
    <property type="component" value="Unassembled WGS sequence"/>
</dbReference>
<feature type="chain" id="PRO_5009581240" description="DUF916 domain-containing protein" evidence="2">
    <location>
        <begin position="26"/>
        <end position="346"/>
    </location>
</feature>
<evidence type="ECO:0000256" key="2">
    <source>
        <dbReference type="SAM" id="SignalP"/>
    </source>
</evidence>
<evidence type="ECO:0000256" key="1">
    <source>
        <dbReference type="SAM" id="Phobius"/>
    </source>
</evidence>
<keyword evidence="2" id="KW-0732">Signal</keyword>